<name>A0ABX8CGQ9_9NOCA</name>
<dbReference type="Proteomes" id="UP000683310">
    <property type="component" value="Chromosome"/>
</dbReference>
<sequence length="212" mass="23086">MTDTGEDAKKVAIRSLEIMAAGELADFEAVIHPEATNREDTAEPPATRGKGPAAFHASAEWLRSAYADLHWEVHEATAEGDLVALHVTMSGRQTGTFVVYGPDAQPAQAFPSTGKTFAVTQTHWIRVRDGKLIEHWANRDDLGQATQLGWVPPNPIYLLRMRRALAEARKARTEIGVSLTTTGLVDFGWATTDLICSRPPISMSGSAVPERI</sequence>
<dbReference type="SUPFAM" id="SSF54427">
    <property type="entry name" value="NTF2-like"/>
    <property type="match status" value="1"/>
</dbReference>
<proteinExistence type="predicted"/>
<dbReference type="InterPro" id="IPR009959">
    <property type="entry name" value="Cyclase_SnoaL-like"/>
</dbReference>
<dbReference type="InterPro" id="IPR032710">
    <property type="entry name" value="NTF2-like_dom_sf"/>
</dbReference>
<keyword evidence="2" id="KW-1185">Reference proteome</keyword>
<dbReference type="EMBL" id="CP074371">
    <property type="protein sequence ID" value="QVI19070.1"/>
    <property type="molecule type" value="Genomic_DNA"/>
</dbReference>
<dbReference type="Pfam" id="PF07366">
    <property type="entry name" value="SnoaL"/>
    <property type="match status" value="1"/>
</dbReference>
<dbReference type="PANTHER" id="PTHR38436:SF1">
    <property type="entry name" value="ESTER CYCLASE"/>
    <property type="match status" value="1"/>
</dbReference>
<protein>
    <submittedName>
        <fullName evidence="1">Ester cyclase</fullName>
    </submittedName>
</protein>
<evidence type="ECO:0000313" key="1">
    <source>
        <dbReference type="EMBL" id="QVI19070.1"/>
    </source>
</evidence>
<evidence type="ECO:0000313" key="2">
    <source>
        <dbReference type="Proteomes" id="UP000683310"/>
    </source>
</evidence>
<dbReference type="PANTHER" id="PTHR38436">
    <property type="entry name" value="POLYKETIDE CYCLASE SNOAL-LIKE DOMAIN"/>
    <property type="match status" value="1"/>
</dbReference>
<organism evidence="1 2">
    <name type="scientific">Nocardia tengchongensis</name>
    <dbReference type="NCBI Taxonomy" id="2055889"/>
    <lineage>
        <taxon>Bacteria</taxon>
        <taxon>Bacillati</taxon>
        <taxon>Actinomycetota</taxon>
        <taxon>Actinomycetes</taxon>
        <taxon>Mycobacteriales</taxon>
        <taxon>Nocardiaceae</taxon>
        <taxon>Nocardia</taxon>
    </lineage>
</organism>
<dbReference type="Gene3D" id="3.10.450.50">
    <property type="match status" value="1"/>
</dbReference>
<gene>
    <name evidence="1" type="ORF">KHQ06_21650</name>
</gene>
<reference evidence="1 2" key="1">
    <citation type="submission" date="2021-04" db="EMBL/GenBank/DDBJ databases">
        <title>Nocardia tengchongensis.</title>
        <authorList>
            <person name="Zhuang k."/>
            <person name="Ran Y."/>
            <person name="Li W."/>
        </authorList>
    </citation>
    <scope>NUCLEOTIDE SEQUENCE [LARGE SCALE GENOMIC DNA]</scope>
    <source>
        <strain evidence="1 2">CFH S0057</strain>
    </source>
</reference>
<accession>A0ABX8CGQ9</accession>